<dbReference type="AlphaFoldDB" id="I0L3Y7"/>
<name>I0L3Y7_9ACTN</name>
<feature type="domain" description="DUF4132" evidence="1">
    <location>
        <begin position="407"/>
        <end position="586"/>
    </location>
</feature>
<proteinExistence type="predicted"/>
<dbReference type="RefSeq" id="WP_007459986.1">
    <property type="nucleotide sequence ID" value="NZ_HF570108.1"/>
</dbReference>
<accession>I0L3Y7</accession>
<feature type="domain" description="DUF7737" evidence="2">
    <location>
        <begin position="707"/>
        <end position="808"/>
    </location>
</feature>
<dbReference type="Proteomes" id="UP000003448">
    <property type="component" value="Unassembled WGS sequence"/>
</dbReference>
<dbReference type="Pfam" id="PF24879">
    <property type="entry name" value="DUF7737"/>
    <property type="match status" value="1"/>
</dbReference>
<dbReference type="InterPro" id="IPR025406">
    <property type="entry name" value="DUF4132"/>
</dbReference>
<sequence>MGDWEALLPGLTEADRRQVEVGLAEADARIRAVLRIADTYFWGSPVTSVPEWATVESWPAEERRRAALAVHLESSNASIPTALNDVVRNLGAEDVPFTRADLVWCLQVAARGECFDNGAHLELPALIAPRLPTGELADLVPALSALVSELVDDYFIAAVPRRRAVTLFGRAIDRATGSRLPSWLLHDGDTFGPAVRAELGDVLVAPGVPELLEHRATLDKPAASRQWLRRLDDLLAAADGGPQVTRQILDAFATRGRSVHDDSDRLLRGLVWALSRDGDEEATDLLARATATAAAAPRQASGYPHAPRTAIVAVRLLADRDGDAPVRTLARLAGTVRNKAVQSRVQSALTGLAARHGWSLSEVMELAVDDHGLGPDGRLRTPVGPYEATVEIAGDRARLVFARDGVPLKGVPAQVKQAHGDELVWLRDAVKRVGATLVSERQRVEGLLSEERTWSYPDWSSRFLDHPVTATFGRRLLWETGGDGQRWTAGLPRCEPDGWTLVDRAGQTLPPGRIRLWHPARADTADVLAWREHLLAAGLTQPFKQVFREVYLRTPAEEKTHTYSNRFAAHILRYRQANALLRARGWQAGYLGTWDGGYESEATRVFGGGAWRASFDHALVDNPDPDRYDVEYCSTDQVRFARRDGSAWQPAPIVDVPPLVFTEAMRDVDLFVGVTSIATDPQWADRGEDRFSAYWRRAVVAELTPSAQVRRDALARLLPRMAIADRVELSDRHLRVRGNLRAYRIHLGSGNVMVEPDDAYLCIVAARERTGRLHLPFDDDPMLSTILSKAIMLAADDKITDTTVLQQLPPPVPGS</sequence>
<protein>
    <submittedName>
        <fullName evidence="3">Uncharacterized protein</fullName>
    </submittedName>
</protein>
<evidence type="ECO:0000259" key="2">
    <source>
        <dbReference type="Pfam" id="PF24879"/>
    </source>
</evidence>
<keyword evidence="4" id="KW-1185">Reference proteome</keyword>
<dbReference type="EMBL" id="CAIE01000026">
    <property type="protein sequence ID" value="CCH18534.1"/>
    <property type="molecule type" value="Genomic_DNA"/>
</dbReference>
<evidence type="ECO:0000313" key="3">
    <source>
        <dbReference type="EMBL" id="CCH18534.1"/>
    </source>
</evidence>
<evidence type="ECO:0000259" key="1">
    <source>
        <dbReference type="Pfam" id="PF13569"/>
    </source>
</evidence>
<gene>
    <name evidence="3" type="ORF">MILUP08_43444</name>
</gene>
<comment type="caution">
    <text evidence="3">The sequence shown here is derived from an EMBL/GenBank/DDBJ whole genome shotgun (WGS) entry which is preliminary data.</text>
</comment>
<organism evidence="3 4">
    <name type="scientific">Micromonospora lupini str. Lupac 08</name>
    <dbReference type="NCBI Taxonomy" id="1150864"/>
    <lineage>
        <taxon>Bacteria</taxon>
        <taxon>Bacillati</taxon>
        <taxon>Actinomycetota</taxon>
        <taxon>Actinomycetes</taxon>
        <taxon>Micromonosporales</taxon>
        <taxon>Micromonosporaceae</taxon>
        <taxon>Micromonospora</taxon>
    </lineage>
</organism>
<dbReference type="eggNOG" id="COG1413">
    <property type="taxonomic scope" value="Bacteria"/>
</dbReference>
<dbReference type="OrthoDB" id="9763697at2"/>
<evidence type="ECO:0000313" key="4">
    <source>
        <dbReference type="Proteomes" id="UP000003448"/>
    </source>
</evidence>
<dbReference type="STRING" id="1150864.MILUP08_43444"/>
<dbReference type="InterPro" id="IPR056639">
    <property type="entry name" value="DUF7737"/>
</dbReference>
<reference evidence="4" key="1">
    <citation type="journal article" date="2012" name="J. Bacteriol.">
        <title>Genome Sequence of Micromonospora lupini Lupac 08, Isolated from Root Nodules of Lupinus angustifolius.</title>
        <authorList>
            <person name="Alonso-Vega P."/>
            <person name="Normand P."/>
            <person name="Bacigalupe R."/>
            <person name="Pujic P."/>
            <person name="Lajus A."/>
            <person name="Vallenet D."/>
            <person name="Carro L."/>
            <person name="Coll P."/>
            <person name="Trujillo M.E."/>
        </authorList>
    </citation>
    <scope>NUCLEOTIDE SEQUENCE [LARGE SCALE GENOMIC DNA]</scope>
    <source>
        <strain evidence="4">Lupac 08</strain>
    </source>
</reference>
<dbReference type="Pfam" id="PF13569">
    <property type="entry name" value="DUF4132"/>
    <property type="match status" value="1"/>
</dbReference>